<name>A0A5B9W2J0_9BACT</name>
<dbReference type="SMART" id="SM00382">
    <property type="entry name" value="AAA"/>
    <property type="match status" value="1"/>
</dbReference>
<dbReference type="InterPro" id="IPR027417">
    <property type="entry name" value="P-loop_NTPase"/>
</dbReference>
<dbReference type="InterPro" id="IPR003593">
    <property type="entry name" value="AAA+_ATPase"/>
</dbReference>
<sequence length="202" mass="21143">MEAAASTILGSLERREPAPRLVAIVGIPGSGKSTVAGALAAMVPGAVVVPMDGYHLPRSALTADGLARRGAPDTFDPDALRADLARLKAHGDGLFPAFDHAVKDPEPDAIVVPASSPLVIVEGLYLLLRSWRMADLFDFTVVLDCDLETAVDRVAARHLAVGLEDTPEAAYRRADTNDRRNAGVVLADDCASRADLVVPSGG</sequence>
<dbReference type="Proteomes" id="UP000324233">
    <property type="component" value="Chromosome"/>
</dbReference>
<evidence type="ECO:0000259" key="1">
    <source>
        <dbReference type="SMART" id="SM00382"/>
    </source>
</evidence>
<dbReference type="SUPFAM" id="SSF52540">
    <property type="entry name" value="P-loop containing nucleoside triphosphate hydrolases"/>
    <property type="match status" value="1"/>
</dbReference>
<dbReference type="GO" id="GO:0004594">
    <property type="term" value="F:pantothenate kinase activity"/>
    <property type="evidence" value="ECO:0007669"/>
    <property type="project" value="UniProtKB-EC"/>
</dbReference>
<feature type="domain" description="AAA+ ATPase" evidence="1">
    <location>
        <begin position="18"/>
        <end position="165"/>
    </location>
</feature>
<dbReference type="EMBL" id="CP042997">
    <property type="protein sequence ID" value="QEH34852.1"/>
    <property type="molecule type" value="Genomic_DNA"/>
</dbReference>
<gene>
    <name evidence="2" type="primary">coaA</name>
    <name evidence="2" type="ORF">OJF2_33970</name>
</gene>
<keyword evidence="2" id="KW-0808">Transferase</keyword>
<dbReference type="Gene3D" id="3.40.50.300">
    <property type="entry name" value="P-loop containing nucleotide triphosphate hydrolases"/>
    <property type="match status" value="3"/>
</dbReference>
<keyword evidence="3" id="KW-1185">Reference proteome</keyword>
<proteinExistence type="predicted"/>
<dbReference type="AlphaFoldDB" id="A0A5B9W2J0"/>
<dbReference type="KEGG" id="agv:OJF2_33970"/>
<accession>A0A5B9W2J0</accession>
<dbReference type="PANTHER" id="PTHR10285">
    <property type="entry name" value="URIDINE KINASE"/>
    <property type="match status" value="1"/>
</dbReference>
<protein>
    <submittedName>
        <fullName evidence="2">Pantothenate kinase</fullName>
        <ecNumber evidence="2">2.7.1.33</ecNumber>
    </submittedName>
</protein>
<dbReference type="EC" id="2.7.1.33" evidence="2"/>
<keyword evidence="2" id="KW-0418">Kinase</keyword>
<dbReference type="Pfam" id="PF13238">
    <property type="entry name" value="AAA_18"/>
    <property type="match status" value="1"/>
</dbReference>
<evidence type="ECO:0000313" key="2">
    <source>
        <dbReference type="EMBL" id="QEH34852.1"/>
    </source>
</evidence>
<organism evidence="2 3">
    <name type="scientific">Aquisphaera giovannonii</name>
    <dbReference type="NCBI Taxonomy" id="406548"/>
    <lineage>
        <taxon>Bacteria</taxon>
        <taxon>Pseudomonadati</taxon>
        <taxon>Planctomycetota</taxon>
        <taxon>Planctomycetia</taxon>
        <taxon>Isosphaerales</taxon>
        <taxon>Isosphaeraceae</taxon>
        <taxon>Aquisphaera</taxon>
    </lineage>
</organism>
<reference evidence="2 3" key="1">
    <citation type="submission" date="2019-08" db="EMBL/GenBank/DDBJ databases">
        <title>Deep-cultivation of Planctomycetes and their phenomic and genomic characterization uncovers novel biology.</title>
        <authorList>
            <person name="Wiegand S."/>
            <person name="Jogler M."/>
            <person name="Boedeker C."/>
            <person name="Pinto D."/>
            <person name="Vollmers J."/>
            <person name="Rivas-Marin E."/>
            <person name="Kohn T."/>
            <person name="Peeters S.H."/>
            <person name="Heuer A."/>
            <person name="Rast P."/>
            <person name="Oberbeckmann S."/>
            <person name="Bunk B."/>
            <person name="Jeske O."/>
            <person name="Meyerdierks A."/>
            <person name="Storesund J.E."/>
            <person name="Kallscheuer N."/>
            <person name="Luecker S."/>
            <person name="Lage O.M."/>
            <person name="Pohl T."/>
            <person name="Merkel B.J."/>
            <person name="Hornburger P."/>
            <person name="Mueller R.-W."/>
            <person name="Bruemmer F."/>
            <person name="Labrenz M."/>
            <person name="Spormann A.M."/>
            <person name="Op den Camp H."/>
            <person name="Overmann J."/>
            <person name="Amann R."/>
            <person name="Jetten M.S.M."/>
            <person name="Mascher T."/>
            <person name="Medema M.H."/>
            <person name="Devos D.P."/>
            <person name="Kaster A.-K."/>
            <person name="Ovreas L."/>
            <person name="Rohde M."/>
            <person name="Galperin M.Y."/>
            <person name="Jogler C."/>
        </authorList>
    </citation>
    <scope>NUCLEOTIDE SEQUENCE [LARGE SCALE GENOMIC DNA]</scope>
    <source>
        <strain evidence="2 3">OJF2</strain>
    </source>
</reference>
<evidence type="ECO:0000313" key="3">
    <source>
        <dbReference type="Proteomes" id="UP000324233"/>
    </source>
</evidence>